<feature type="transmembrane region" description="Helical" evidence="1">
    <location>
        <begin position="56"/>
        <end position="75"/>
    </location>
</feature>
<keyword evidence="1" id="KW-1133">Transmembrane helix</keyword>
<comment type="caution">
    <text evidence="2">The sequence shown here is derived from an EMBL/GenBank/DDBJ whole genome shotgun (WGS) entry which is preliminary data.</text>
</comment>
<evidence type="ECO:0000313" key="3">
    <source>
        <dbReference type="Proteomes" id="UP000222523"/>
    </source>
</evidence>
<evidence type="ECO:0000256" key="1">
    <source>
        <dbReference type="SAM" id="Phobius"/>
    </source>
</evidence>
<evidence type="ECO:0000313" key="2">
    <source>
        <dbReference type="EMBL" id="PHJ88142.1"/>
    </source>
</evidence>
<keyword evidence="3" id="KW-1185">Reference proteome</keyword>
<evidence type="ECO:0008006" key="4">
    <source>
        <dbReference type="Google" id="ProtNLM"/>
    </source>
</evidence>
<protein>
    <recommendedName>
        <fullName evidence="4">Holin</fullName>
    </recommendedName>
</protein>
<name>A0ABX4KE34_NOSLI</name>
<gene>
    <name evidence="2" type="ORF">VF04_33935</name>
</gene>
<reference evidence="2 3" key="1">
    <citation type="submission" date="2015-02" db="EMBL/GenBank/DDBJ databases">
        <title>Nostoc linckia genome annotation.</title>
        <authorList>
            <person name="Zhou Z."/>
        </authorList>
    </citation>
    <scope>NUCLEOTIDE SEQUENCE [LARGE SCALE GENOMIC DNA]</scope>
    <source>
        <strain evidence="3">z7</strain>
    </source>
</reference>
<dbReference type="Proteomes" id="UP000222523">
    <property type="component" value="Unassembled WGS sequence"/>
</dbReference>
<accession>A0ABX4KE34</accession>
<organism evidence="2 3">
    <name type="scientific">Nostoc linckia z7</name>
    <dbReference type="NCBI Taxonomy" id="1628745"/>
    <lineage>
        <taxon>Bacteria</taxon>
        <taxon>Bacillati</taxon>
        <taxon>Cyanobacteriota</taxon>
        <taxon>Cyanophyceae</taxon>
        <taxon>Nostocales</taxon>
        <taxon>Nostocaceae</taxon>
        <taxon>Nostoc</taxon>
    </lineage>
</organism>
<sequence length="89" mass="9916">MATETAQKTVISLDTPTPMWVRKTVRALTWITAIYAFLSIQINLTDFGVSIPTENLILKYMAVFTGFVSVLARFLGVEPVKLDPNAPRD</sequence>
<dbReference type="RefSeq" id="WP_099072209.1">
    <property type="nucleotide sequence ID" value="NZ_LAHC01000146.1"/>
</dbReference>
<proteinExistence type="predicted"/>
<feature type="transmembrane region" description="Helical" evidence="1">
    <location>
        <begin position="27"/>
        <end position="44"/>
    </location>
</feature>
<keyword evidence="1" id="KW-0472">Membrane</keyword>
<keyword evidence="1" id="KW-0812">Transmembrane</keyword>
<dbReference type="EMBL" id="LAHC01000146">
    <property type="protein sequence ID" value="PHJ88142.1"/>
    <property type="molecule type" value="Genomic_DNA"/>
</dbReference>